<proteinExistence type="predicted"/>
<accession>A0A8S5LDF5</accession>
<organism evidence="1">
    <name type="scientific">Siphoviridae sp. ctCCX1</name>
    <dbReference type="NCBI Taxonomy" id="2823567"/>
    <lineage>
        <taxon>Viruses</taxon>
        <taxon>Duplodnaviria</taxon>
        <taxon>Heunggongvirae</taxon>
        <taxon>Uroviricota</taxon>
        <taxon>Caudoviricetes</taxon>
    </lineage>
</organism>
<sequence>MEYSLYKPIFWHCFCVFILRSALLLERIN</sequence>
<evidence type="ECO:0000313" key="1">
    <source>
        <dbReference type="EMBL" id="DAD67986.1"/>
    </source>
</evidence>
<name>A0A8S5LDF5_9CAUD</name>
<reference evidence="1" key="1">
    <citation type="journal article" date="2021" name="Proc. Natl. Acad. Sci. U.S.A.">
        <title>A Catalog of Tens of Thousands of Viruses from Human Metagenomes Reveals Hidden Associations with Chronic Diseases.</title>
        <authorList>
            <person name="Tisza M.J."/>
            <person name="Buck C.B."/>
        </authorList>
    </citation>
    <scope>NUCLEOTIDE SEQUENCE</scope>
    <source>
        <strain evidence="1">CtCCX1</strain>
    </source>
</reference>
<dbReference type="EMBL" id="BK014690">
    <property type="protein sequence ID" value="DAD67986.1"/>
    <property type="molecule type" value="Genomic_DNA"/>
</dbReference>
<protein>
    <submittedName>
        <fullName evidence="1">Uncharacterized protein</fullName>
    </submittedName>
</protein>